<protein>
    <submittedName>
        <fullName evidence="5">Energy-coupling factor transport system substrate-specific component</fullName>
    </submittedName>
</protein>
<dbReference type="InterPro" id="IPR006674">
    <property type="entry name" value="HD_domain"/>
</dbReference>
<feature type="domain" description="HD-GYP" evidence="4">
    <location>
        <begin position="813"/>
        <end position="1008"/>
    </location>
</feature>
<organism evidence="5 6">
    <name type="scientific">Eubacterium uniforme</name>
    <dbReference type="NCBI Taxonomy" id="39495"/>
    <lineage>
        <taxon>Bacteria</taxon>
        <taxon>Bacillati</taxon>
        <taxon>Bacillota</taxon>
        <taxon>Clostridia</taxon>
        <taxon>Eubacteriales</taxon>
        <taxon>Eubacteriaceae</taxon>
        <taxon>Eubacterium</taxon>
    </lineage>
</organism>
<feature type="transmembrane region" description="Helical" evidence="2">
    <location>
        <begin position="777"/>
        <end position="799"/>
    </location>
</feature>
<dbReference type="AlphaFoldDB" id="A0A1T4VLA1"/>
<feature type="compositionally biased region" description="Basic and acidic residues" evidence="1">
    <location>
        <begin position="1016"/>
        <end position="1039"/>
    </location>
</feature>
<feature type="region of interest" description="Disordered" evidence="1">
    <location>
        <begin position="1000"/>
        <end position="1039"/>
    </location>
</feature>
<dbReference type="Gene3D" id="1.10.3210.10">
    <property type="entry name" value="Hypothetical protein af1432"/>
    <property type="match status" value="1"/>
</dbReference>
<dbReference type="Gene3D" id="2.60.40.10">
    <property type="entry name" value="Immunoglobulins"/>
    <property type="match status" value="1"/>
</dbReference>
<dbReference type="InterPro" id="IPR011110">
    <property type="entry name" value="Reg_prop"/>
</dbReference>
<sequence>MVRWGNFSKVAAISLAAIMSITIPKINITKLYAENVSGGDYEDLAINPTGGEGYSAVLYDNTNGLPTSEANAIAETEEGFIWIGSYSGLIRYDGNTFERVDSTTGIASVVSLYVDSKNRLWIGTNDSGIAVMENGKYTMFKDTEGLKSSSIRAIVEDDEGNIFIATTNGLGMIDTNMKLHAIDESQLNDEYIQELRKGSDGTIYGNTLSGAVFLIKDKKVTEFYDGTKMGMGPISTILPDPENKDKIYLGSDNTLIYYGHLGDTLDKFEEINVEPLSSINSIEHFHDQLWITSDRGIGILKDREFQLVKNIPLNNSIDRMMADYEGNMWFVSSRQGVMKIVPNQFDDISFRYGLDSAVVNSTCVSDDILYIGTDTGLIAVDKSEKLSSIPITSIDTSLENFKESDNLLELLKDTRIRSIIKDSTGKLWFSTYSSLGLVEYYKGKVKTYTSKGGLPSDRIRVVSEKSDGTIMVATSGGLVLIKDDEIKETFAEGNGLSNTEILTVCEGDDGKILLGSDGNGIYILDGNNIRNLGVDDGLSSEVVMRIKKDSKRKLYWIITSNSLAYLKDGKITTISKFPYSNNFDMYENKDGKMWILSSNGIYVISSDDLLKNENISPVFYSRDNGIPYITTANSYSYLSDEGNLYIAGNAGVVKVNIDKPNENVDNLKVAVPYIEADGEFINADKNGKIVIPANVKRITIYSYVYTYSLTNPKVTYHLKGFDKDTITVDRKDLEPVVYTNLDGGTYEFVISLQTSLGEGYKEVSVIIEKKKAIFEQLWFKILMGLLVVAVVACAVMYYVHRKTKALLKKEKENRLFIREMIEAFAKTIDMKDKYTNGHSKRVAEYTVMLAKELGYDEETVDKYYNIALLHDIGKIAVPSSVLNKPGKLTDQEFNIIKSHSAKGYQVLKDISIMPELAIGAGSHHERPDGNGYPKGLKGDEIPRVAQIIAVADTFDAMYSDRPYRKRMNFEKAISIIKEVSGTQLEPDVVDAFLRLVDKGEFRAPDDDGGGTTEDINNIHKKQDEEAKAGGDGVKEDKTE</sequence>
<dbReference type="InterPro" id="IPR013783">
    <property type="entry name" value="Ig-like_fold"/>
</dbReference>
<reference evidence="5 6" key="1">
    <citation type="submission" date="2017-02" db="EMBL/GenBank/DDBJ databases">
        <authorList>
            <person name="Peterson S.W."/>
        </authorList>
    </citation>
    <scope>NUCLEOTIDE SEQUENCE [LARGE SCALE GENOMIC DNA]</scope>
    <source>
        <strain evidence="5 6">ATCC 35992</strain>
    </source>
</reference>
<dbReference type="Pfam" id="PF07494">
    <property type="entry name" value="Reg_prop"/>
    <property type="match status" value="3"/>
</dbReference>
<dbReference type="PROSITE" id="PS51832">
    <property type="entry name" value="HD_GYP"/>
    <property type="match status" value="1"/>
</dbReference>
<dbReference type="Proteomes" id="UP000190814">
    <property type="component" value="Unassembled WGS sequence"/>
</dbReference>
<proteinExistence type="predicted"/>
<dbReference type="PANTHER" id="PTHR43155">
    <property type="entry name" value="CYCLIC DI-GMP PHOSPHODIESTERASE PA4108-RELATED"/>
    <property type="match status" value="1"/>
</dbReference>
<dbReference type="InterPro" id="IPR003607">
    <property type="entry name" value="HD/PDEase_dom"/>
</dbReference>
<dbReference type="PROSITE" id="PS51831">
    <property type="entry name" value="HD"/>
    <property type="match status" value="1"/>
</dbReference>
<dbReference type="InterPro" id="IPR006675">
    <property type="entry name" value="HDIG_dom"/>
</dbReference>
<dbReference type="InterPro" id="IPR011047">
    <property type="entry name" value="Quinoprotein_ADH-like_sf"/>
</dbReference>
<dbReference type="NCBIfam" id="TIGR00277">
    <property type="entry name" value="HDIG"/>
    <property type="match status" value="1"/>
</dbReference>
<evidence type="ECO:0000313" key="5">
    <source>
        <dbReference type="EMBL" id="SKA65709.1"/>
    </source>
</evidence>
<dbReference type="InterPro" id="IPR037522">
    <property type="entry name" value="HD_GYP_dom"/>
</dbReference>
<dbReference type="InterPro" id="IPR015943">
    <property type="entry name" value="WD40/YVTN_repeat-like_dom_sf"/>
</dbReference>
<evidence type="ECO:0000256" key="1">
    <source>
        <dbReference type="SAM" id="MobiDB-lite"/>
    </source>
</evidence>
<dbReference type="Pfam" id="PF13487">
    <property type="entry name" value="HD_5"/>
    <property type="match status" value="1"/>
</dbReference>
<gene>
    <name evidence="5" type="ORF">SAMN02745111_01173</name>
</gene>
<keyword evidence="6" id="KW-1185">Reference proteome</keyword>
<dbReference type="CDD" id="cd00077">
    <property type="entry name" value="HDc"/>
    <property type="match status" value="1"/>
</dbReference>
<evidence type="ECO:0000259" key="3">
    <source>
        <dbReference type="PROSITE" id="PS51831"/>
    </source>
</evidence>
<feature type="domain" description="HD" evidence="3">
    <location>
        <begin position="835"/>
        <end position="957"/>
    </location>
</feature>
<accession>A0A1T4VLA1</accession>
<dbReference type="SMART" id="SM00471">
    <property type="entry name" value="HDc"/>
    <property type="match status" value="1"/>
</dbReference>
<evidence type="ECO:0000256" key="2">
    <source>
        <dbReference type="SAM" id="Phobius"/>
    </source>
</evidence>
<evidence type="ECO:0000259" key="4">
    <source>
        <dbReference type="PROSITE" id="PS51832"/>
    </source>
</evidence>
<name>A0A1T4VLA1_9FIRM</name>
<dbReference type="SUPFAM" id="SSF109604">
    <property type="entry name" value="HD-domain/PDEase-like"/>
    <property type="match status" value="1"/>
</dbReference>
<dbReference type="Gene3D" id="2.130.10.10">
    <property type="entry name" value="YVTN repeat-like/Quinoprotein amine dehydrogenase"/>
    <property type="match status" value="3"/>
</dbReference>
<dbReference type="SUPFAM" id="SSF63829">
    <property type="entry name" value="Calcium-dependent phosphotriesterase"/>
    <property type="match status" value="1"/>
</dbReference>
<dbReference type="RefSeq" id="WP_078766040.1">
    <property type="nucleotide sequence ID" value="NZ_FUXZ01000006.1"/>
</dbReference>
<dbReference type="EMBL" id="FUXZ01000006">
    <property type="protein sequence ID" value="SKA65709.1"/>
    <property type="molecule type" value="Genomic_DNA"/>
</dbReference>
<keyword evidence="2" id="KW-0812">Transmembrane</keyword>
<dbReference type="STRING" id="39495.SAMN02745111_01173"/>
<evidence type="ECO:0000313" key="6">
    <source>
        <dbReference type="Proteomes" id="UP000190814"/>
    </source>
</evidence>
<dbReference type="OrthoDB" id="176203at2"/>
<keyword evidence="2" id="KW-0472">Membrane</keyword>
<keyword evidence="2" id="KW-1133">Transmembrane helix</keyword>
<dbReference type="SUPFAM" id="SSF50998">
    <property type="entry name" value="Quinoprotein alcohol dehydrogenase-like"/>
    <property type="match status" value="1"/>
</dbReference>